<dbReference type="GeneID" id="78223683"/>
<dbReference type="PANTHER" id="PTHR23028:SF53">
    <property type="entry name" value="ACYL_TRANSF_3 DOMAIN-CONTAINING PROTEIN"/>
    <property type="match status" value="1"/>
</dbReference>
<evidence type="ECO:0000256" key="1">
    <source>
        <dbReference type="SAM" id="Phobius"/>
    </source>
</evidence>
<dbReference type="PANTHER" id="PTHR23028">
    <property type="entry name" value="ACETYLTRANSFERASE"/>
    <property type="match status" value="1"/>
</dbReference>
<evidence type="ECO:0000313" key="5">
    <source>
        <dbReference type="Proteomes" id="UP000323974"/>
    </source>
</evidence>
<organism evidence="4 5">
    <name type="scientific">Haemophilus parahaemolyticus</name>
    <dbReference type="NCBI Taxonomy" id="735"/>
    <lineage>
        <taxon>Bacteria</taxon>
        <taxon>Pseudomonadati</taxon>
        <taxon>Pseudomonadota</taxon>
        <taxon>Gammaproteobacteria</taxon>
        <taxon>Pasteurellales</taxon>
        <taxon>Pasteurellaceae</taxon>
        <taxon>Haemophilus</taxon>
    </lineage>
</organism>
<reference evidence="4 5" key="1">
    <citation type="submission" date="2019-04" db="EMBL/GenBank/DDBJ databases">
        <title>Complete Genome and Methylome Analysis of Haemophilus haemolyticus NEB129.</title>
        <authorList>
            <person name="Fomenkov A."/>
            <person name="Roberts R.J."/>
            <person name="Anton B.P."/>
            <person name="Vincze T."/>
        </authorList>
    </citation>
    <scope>NUCLEOTIDE SEQUENCE [LARGE SCALE GENOMIC DNA]</scope>
    <source>
        <strain evidence="4 5">NEB129</strain>
    </source>
</reference>
<dbReference type="InterPro" id="IPR050879">
    <property type="entry name" value="Acyltransferase_3"/>
</dbReference>
<dbReference type="RefSeq" id="WP_078208078.1">
    <property type="nucleotide sequence ID" value="NZ_CP038817.1"/>
</dbReference>
<feature type="transmembrane region" description="Helical" evidence="1">
    <location>
        <begin position="327"/>
        <end position="348"/>
    </location>
</feature>
<dbReference type="KEGG" id="hpaa:E5Q53_01100"/>
<protein>
    <submittedName>
        <fullName evidence="4">Acyltransferase</fullName>
    </submittedName>
</protein>
<keyword evidence="4" id="KW-0012">Acyltransferase</keyword>
<keyword evidence="4" id="KW-0808">Transferase</keyword>
<feature type="transmembrane region" description="Helical" evidence="1">
    <location>
        <begin position="113"/>
        <end position="136"/>
    </location>
</feature>
<dbReference type="Pfam" id="PF19040">
    <property type="entry name" value="SGNH"/>
    <property type="match status" value="1"/>
</dbReference>
<keyword evidence="1" id="KW-0472">Membrane</keyword>
<keyword evidence="1" id="KW-1133">Transmembrane helix</keyword>
<feature type="transmembrane region" description="Helical" evidence="1">
    <location>
        <begin position="143"/>
        <end position="163"/>
    </location>
</feature>
<evidence type="ECO:0000259" key="2">
    <source>
        <dbReference type="Pfam" id="PF01757"/>
    </source>
</evidence>
<accession>A0AAE6JPE6</accession>
<evidence type="ECO:0000259" key="3">
    <source>
        <dbReference type="Pfam" id="PF19040"/>
    </source>
</evidence>
<feature type="domain" description="Acyltransferase 3" evidence="2">
    <location>
        <begin position="10"/>
        <end position="314"/>
    </location>
</feature>
<feature type="transmembrane region" description="Helical" evidence="1">
    <location>
        <begin position="206"/>
        <end position="222"/>
    </location>
</feature>
<dbReference type="Proteomes" id="UP000323974">
    <property type="component" value="Chromosome"/>
</dbReference>
<dbReference type="SUPFAM" id="SSF52266">
    <property type="entry name" value="SGNH hydrolase"/>
    <property type="match status" value="1"/>
</dbReference>
<name>A0AAE6JPE6_HAEPH</name>
<evidence type="ECO:0000313" key="4">
    <source>
        <dbReference type="EMBL" id="QEN10163.1"/>
    </source>
</evidence>
<feature type="transmembrane region" description="Helical" evidence="1">
    <location>
        <begin position="53"/>
        <end position="73"/>
    </location>
</feature>
<dbReference type="GO" id="GO:0016747">
    <property type="term" value="F:acyltransferase activity, transferring groups other than amino-acyl groups"/>
    <property type="evidence" value="ECO:0007669"/>
    <property type="project" value="InterPro"/>
</dbReference>
<dbReference type="GO" id="GO:0016020">
    <property type="term" value="C:membrane"/>
    <property type="evidence" value="ECO:0007669"/>
    <property type="project" value="TreeGrafter"/>
</dbReference>
<keyword evidence="1" id="KW-0812">Transmembrane</keyword>
<feature type="transmembrane region" description="Helical" evidence="1">
    <location>
        <begin position="269"/>
        <end position="287"/>
    </location>
</feature>
<feature type="transmembrane region" description="Helical" evidence="1">
    <location>
        <begin position="228"/>
        <end position="248"/>
    </location>
</feature>
<gene>
    <name evidence="4" type="ORF">E5Q53_01100</name>
</gene>
<dbReference type="EMBL" id="CP038817">
    <property type="protein sequence ID" value="QEN10163.1"/>
    <property type="molecule type" value="Genomic_DNA"/>
</dbReference>
<feature type="domain" description="SGNH" evidence="3">
    <location>
        <begin position="375"/>
        <end position="584"/>
    </location>
</feature>
<feature type="transmembrane region" description="Helical" evidence="1">
    <location>
        <begin position="12"/>
        <end position="32"/>
    </location>
</feature>
<dbReference type="GO" id="GO:0009103">
    <property type="term" value="P:lipopolysaccharide biosynthetic process"/>
    <property type="evidence" value="ECO:0007669"/>
    <property type="project" value="TreeGrafter"/>
</dbReference>
<dbReference type="InterPro" id="IPR002656">
    <property type="entry name" value="Acyl_transf_3_dom"/>
</dbReference>
<dbReference type="Pfam" id="PF01757">
    <property type="entry name" value="Acyl_transf_3"/>
    <property type="match status" value="1"/>
</dbReference>
<dbReference type="InterPro" id="IPR043968">
    <property type="entry name" value="SGNH"/>
</dbReference>
<proteinExistence type="predicted"/>
<dbReference type="AlphaFoldDB" id="A0AAE6JPE6"/>
<sequence>MYHLNENWLTGGFLGVDIFFVISGYLITRIITTEMASGHFSFKTFYQRRIKRIYPVFILTIALASIFSSLFFIRAEGELLRKTIELAPIFATNFYLAYRQGYWDMSANENPILHLWSLAVEEQYYLFFPIILFFAFKRAKQTAIFMKVVLALWVFFLLTNFLPQSAYEKVGIYNLYYTSNLRFPELLVGSFLALLPASTHSVRNQILSVLSIIGLVFCLFFYQKNTPYLVGMTILLPCVLAAILIYSATSTTLVGRFFSLKPVVWVGKLSYSIYLFHWLFIALTHYVTGAREFSMNTVAFIILATFICAILSYYLLEQPIRKSTLSFKQAVIFLYLIPSVAVIGYNLAMKKVVVKRTHEYDVISHVNLEPVEFHQKKIAVLGDSHAGHLTQFLNYVGNKEGWNVEGWGDVLKCYGLNGQEPLETLNEEQKAYCAKYQELENNPVVFISMFYNLKRGTDPLPRITAWEFKVDDFDQRLKAMIEHFAKTKKVYVFADVKVADRSPLRSVYLAKYGLDKYLAPIGELGDTKTTNEHLRKLVQDIPNVTFVDPTKYLPEGYFMEGKPLYVDQDHLNNLGSLQMGKGFAEKETLISEEVKEKWLK</sequence>
<feature type="transmembrane region" description="Helical" evidence="1">
    <location>
        <begin position="293"/>
        <end position="315"/>
    </location>
</feature>